<keyword evidence="5" id="KW-0503">Monooxygenase</keyword>
<keyword evidence="3" id="KW-0274">FAD</keyword>
<organism evidence="7 8">
    <name type="scientific">Mycena chlorophos</name>
    <name type="common">Agaric fungus</name>
    <name type="synonym">Agaricus chlorophos</name>
    <dbReference type="NCBI Taxonomy" id="658473"/>
    <lineage>
        <taxon>Eukaryota</taxon>
        <taxon>Fungi</taxon>
        <taxon>Dikarya</taxon>
        <taxon>Basidiomycota</taxon>
        <taxon>Agaricomycotina</taxon>
        <taxon>Agaricomycetes</taxon>
        <taxon>Agaricomycetidae</taxon>
        <taxon>Agaricales</taxon>
        <taxon>Marasmiineae</taxon>
        <taxon>Mycenaceae</taxon>
        <taxon>Mycena</taxon>
    </lineage>
</organism>
<evidence type="ECO:0000256" key="1">
    <source>
        <dbReference type="ARBA" id="ARBA00007992"/>
    </source>
</evidence>
<dbReference type="PANTHER" id="PTHR13789">
    <property type="entry name" value="MONOOXYGENASE"/>
    <property type="match status" value="1"/>
</dbReference>
<comment type="similarity">
    <text evidence="1">Belongs to the paxM FAD-dependent monooxygenase family.</text>
</comment>
<proteinExistence type="inferred from homology"/>
<dbReference type="EMBL" id="DF848328">
    <property type="protein sequence ID" value="GAT53455.1"/>
    <property type="molecule type" value="Genomic_DNA"/>
</dbReference>
<keyword evidence="2" id="KW-0285">Flavoprotein</keyword>
<reference evidence="7" key="1">
    <citation type="submission" date="2014-09" db="EMBL/GenBank/DDBJ databases">
        <title>Genome sequence of the luminous mushroom Mycena chlorophos for searching fungal bioluminescence genes.</title>
        <authorList>
            <person name="Tanaka Y."/>
            <person name="Kasuga D."/>
            <person name="Oba Y."/>
            <person name="Hase S."/>
            <person name="Sato K."/>
            <person name="Oba Y."/>
            <person name="Sakakibara Y."/>
        </authorList>
    </citation>
    <scope>NUCLEOTIDE SEQUENCE</scope>
</reference>
<dbReference type="InterPro" id="IPR036188">
    <property type="entry name" value="FAD/NAD-bd_sf"/>
</dbReference>
<dbReference type="PANTHER" id="PTHR13789:SF314">
    <property type="entry name" value="FAD-BINDING DOMAIN-CONTAINING PROTEIN"/>
    <property type="match status" value="1"/>
</dbReference>
<feature type="domain" description="FAD-binding" evidence="6">
    <location>
        <begin position="73"/>
        <end position="427"/>
    </location>
</feature>
<evidence type="ECO:0000256" key="5">
    <source>
        <dbReference type="ARBA" id="ARBA00023033"/>
    </source>
</evidence>
<dbReference type="InterPro" id="IPR050493">
    <property type="entry name" value="FAD-dep_Monooxygenase_BioMet"/>
</dbReference>
<dbReference type="InterPro" id="IPR002938">
    <property type="entry name" value="FAD-bd"/>
</dbReference>
<dbReference type="SUPFAM" id="SSF54373">
    <property type="entry name" value="FAD-linked reductases, C-terminal domain"/>
    <property type="match status" value="1"/>
</dbReference>
<evidence type="ECO:0000256" key="2">
    <source>
        <dbReference type="ARBA" id="ARBA00022630"/>
    </source>
</evidence>
<evidence type="ECO:0000313" key="8">
    <source>
        <dbReference type="Proteomes" id="UP000815677"/>
    </source>
</evidence>
<protein>
    <submittedName>
        <fullName evidence="7">FAD/NAD(P)-binding domain-containing protein</fullName>
    </submittedName>
</protein>
<dbReference type="SUPFAM" id="SSF51905">
    <property type="entry name" value="FAD/NAD(P)-binding domain"/>
    <property type="match status" value="1"/>
</dbReference>
<dbReference type="PRINTS" id="PR00420">
    <property type="entry name" value="RNGMNOXGNASE"/>
</dbReference>
<keyword evidence="4" id="KW-0560">Oxidoreductase</keyword>
<dbReference type="Proteomes" id="UP000815677">
    <property type="component" value="Unassembled WGS sequence"/>
</dbReference>
<evidence type="ECO:0000259" key="6">
    <source>
        <dbReference type="Pfam" id="PF01494"/>
    </source>
</evidence>
<sequence>MLDRKPSCSISGCDASLKLEYDGIFKASCRAITTGILTLSEPSTQPIRAKLRIPRRKPDILISMESTAPRPLKVTIVGAGIGGLAAAAAMRKSGHIVELFESSTEKNEFGAGIGVQVNALRVLEHLGVDRANLRGVSYDGITNFDSITGEGRSQRWLLPDMEQNRSILCLRSDVHDELLRVACGEGPGTPTTLRLGRKVVNCDSKKGSINLESGHVVLADLVIGADGIHSTIRAQVLGHPEPAVPSGLTCFRALIPANKLKDLPESDSEWLTDGLSGLRGVVLKDHDFGMIGMYFCANKTLINLAALYQDPEQYDASAAWSSTTTRTQMLETFPTIHPKFKTILSLADDPVLKWRLGTLPILPTWINGRAMLMGDAAHATLPTLGQGAALAIEEAGALGVLFPAGTRREDVESRLEMFERVRKPRGDFINREAIAQAVEKEKRGLYFRSQEVQAYFVTHDAIKEAQEYLERQCEGDVQGILGH</sequence>
<dbReference type="Gene3D" id="3.50.50.60">
    <property type="entry name" value="FAD/NAD(P)-binding domain"/>
    <property type="match status" value="1"/>
</dbReference>
<evidence type="ECO:0000256" key="4">
    <source>
        <dbReference type="ARBA" id="ARBA00023002"/>
    </source>
</evidence>
<keyword evidence="8" id="KW-1185">Reference proteome</keyword>
<accession>A0ABQ0LQX0</accession>
<evidence type="ECO:0000313" key="7">
    <source>
        <dbReference type="EMBL" id="GAT53455.1"/>
    </source>
</evidence>
<name>A0ABQ0LQX0_MYCCL</name>
<evidence type="ECO:0000256" key="3">
    <source>
        <dbReference type="ARBA" id="ARBA00022827"/>
    </source>
</evidence>
<gene>
    <name evidence="7" type="ORF">MCHLO_10403</name>
</gene>
<dbReference type="Pfam" id="PF01494">
    <property type="entry name" value="FAD_binding_3"/>
    <property type="match status" value="1"/>
</dbReference>